<keyword evidence="4" id="KW-1185">Reference proteome</keyword>
<accession>A0A5C3M0U3</accession>
<dbReference type="PANTHER" id="PTHR10039:SF17">
    <property type="entry name" value="FUNGAL STAND N-TERMINAL GOODBYE DOMAIN-CONTAINING PROTEIN-RELATED"/>
    <property type="match status" value="1"/>
</dbReference>
<dbReference type="EMBL" id="ML213603">
    <property type="protein sequence ID" value="TFK38387.1"/>
    <property type="molecule type" value="Genomic_DNA"/>
</dbReference>
<keyword evidence="1" id="KW-0677">Repeat</keyword>
<dbReference type="PANTHER" id="PTHR10039">
    <property type="entry name" value="AMELOGENIN"/>
    <property type="match status" value="1"/>
</dbReference>
<dbReference type="SUPFAM" id="SSF52540">
    <property type="entry name" value="P-loop containing nucleoside triphosphate hydrolases"/>
    <property type="match status" value="1"/>
</dbReference>
<dbReference type="Gene3D" id="3.40.50.300">
    <property type="entry name" value="P-loop containing nucleotide triphosphate hydrolases"/>
    <property type="match status" value="1"/>
</dbReference>
<dbReference type="AlphaFoldDB" id="A0A5C3M0U3"/>
<dbReference type="Proteomes" id="UP000308652">
    <property type="component" value="Unassembled WGS sequence"/>
</dbReference>
<proteinExistence type="predicted"/>
<protein>
    <recommendedName>
        <fullName evidence="2">Nephrocystin 3-like N-terminal domain-containing protein</fullName>
    </recommendedName>
</protein>
<feature type="non-terminal residue" evidence="3">
    <location>
        <position position="254"/>
    </location>
</feature>
<organism evidence="3 4">
    <name type="scientific">Crucibulum laeve</name>
    <dbReference type="NCBI Taxonomy" id="68775"/>
    <lineage>
        <taxon>Eukaryota</taxon>
        <taxon>Fungi</taxon>
        <taxon>Dikarya</taxon>
        <taxon>Basidiomycota</taxon>
        <taxon>Agaricomycotina</taxon>
        <taxon>Agaricomycetes</taxon>
        <taxon>Agaricomycetidae</taxon>
        <taxon>Agaricales</taxon>
        <taxon>Agaricineae</taxon>
        <taxon>Nidulariaceae</taxon>
        <taxon>Crucibulum</taxon>
    </lineage>
</organism>
<evidence type="ECO:0000313" key="4">
    <source>
        <dbReference type="Proteomes" id="UP000308652"/>
    </source>
</evidence>
<dbReference type="OrthoDB" id="5967843at2759"/>
<dbReference type="InterPro" id="IPR027417">
    <property type="entry name" value="P-loop_NTPase"/>
</dbReference>
<sequence>MTSTMDVKLSEPEVHHYVDRKPTLDFTLSFASIIAEDAIYHHESQRLKFSNLHPGTRESVLRKISLWTARSETNPEKILWVYGPPQTGKSTIAYQLCRRLDNSGQLAASFFFSRTSATRNNASFLIPTLVYQLAMAIPALKPLIEAVIQKLPFIMTEETLETQAKRLIYEPLMTLGSSVQLPVLVIIDALDECIRSGWSFLETGVSTYSNLLPIRFVIFTRPKPWRVKKKALHHFQQVSRIMDLSTEKSINDDI</sequence>
<evidence type="ECO:0000256" key="1">
    <source>
        <dbReference type="ARBA" id="ARBA00022737"/>
    </source>
</evidence>
<evidence type="ECO:0000313" key="3">
    <source>
        <dbReference type="EMBL" id="TFK38387.1"/>
    </source>
</evidence>
<dbReference type="InterPro" id="IPR056884">
    <property type="entry name" value="NPHP3-like_N"/>
</dbReference>
<evidence type="ECO:0000259" key="2">
    <source>
        <dbReference type="Pfam" id="PF24883"/>
    </source>
</evidence>
<gene>
    <name evidence="3" type="ORF">BDQ12DRAFT_630844</name>
</gene>
<dbReference type="STRING" id="68775.A0A5C3M0U3"/>
<feature type="domain" description="Nephrocystin 3-like N-terminal" evidence="2">
    <location>
        <begin position="55"/>
        <end position="220"/>
    </location>
</feature>
<name>A0A5C3M0U3_9AGAR</name>
<reference evidence="3 4" key="1">
    <citation type="journal article" date="2019" name="Nat. Ecol. Evol.">
        <title>Megaphylogeny resolves global patterns of mushroom evolution.</title>
        <authorList>
            <person name="Varga T."/>
            <person name="Krizsan K."/>
            <person name="Foldi C."/>
            <person name="Dima B."/>
            <person name="Sanchez-Garcia M."/>
            <person name="Sanchez-Ramirez S."/>
            <person name="Szollosi G.J."/>
            <person name="Szarkandi J.G."/>
            <person name="Papp V."/>
            <person name="Albert L."/>
            <person name="Andreopoulos W."/>
            <person name="Angelini C."/>
            <person name="Antonin V."/>
            <person name="Barry K.W."/>
            <person name="Bougher N.L."/>
            <person name="Buchanan P."/>
            <person name="Buyck B."/>
            <person name="Bense V."/>
            <person name="Catcheside P."/>
            <person name="Chovatia M."/>
            <person name="Cooper J."/>
            <person name="Damon W."/>
            <person name="Desjardin D."/>
            <person name="Finy P."/>
            <person name="Geml J."/>
            <person name="Haridas S."/>
            <person name="Hughes K."/>
            <person name="Justo A."/>
            <person name="Karasinski D."/>
            <person name="Kautmanova I."/>
            <person name="Kiss B."/>
            <person name="Kocsube S."/>
            <person name="Kotiranta H."/>
            <person name="LaButti K.M."/>
            <person name="Lechner B.E."/>
            <person name="Liimatainen K."/>
            <person name="Lipzen A."/>
            <person name="Lukacs Z."/>
            <person name="Mihaltcheva S."/>
            <person name="Morgado L.N."/>
            <person name="Niskanen T."/>
            <person name="Noordeloos M.E."/>
            <person name="Ohm R.A."/>
            <person name="Ortiz-Santana B."/>
            <person name="Ovrebo C."/>
            <person name="Racz N."/>
            <person name="Riley R."/>
            <person name="Savchenko A."/>
            <person name="Shiryaev A."/>
            <person name="Soop K."/>
            <person name="Spirin V."/>
            <person name="Szebenyi C."/>
            <person name="Tomsovsky M."/>
            <person name="Tulloss R.E."/>
            <person name="Uehling J."/>
            <person name="Grigoriev I.V."/>
            <person name="Vagvolgyi C."/>
            <person name="Papp T."/>
            <person name="Martin F.M."/>
            <person name="Miettinen O."/>
            <person name="Hibbett D.S."/>
            <person name="Nagy L.G."/>
        </authorList>
    </citation>
    <scope>NUCLEOTIDE SEQUENCE [LARGE SCALE GENOMIC DNA]</scope>
    <source>
        <strain evidence="3 4">CBS 166.37</strain>
    </source>
</reference>
<dbReference type="Pfam" id="PF24883">
    <property type="entry name" value="NPHP3_N"/>
    <property type="match status" value="1"/>
</dbReference>